<evidence type="ECO:0000313" key="3">
    <source>
        <dbReference type="EMBL" id="ENX35340.1"/>
    </source>
</evidence>
<dbReference type="EMBL" id="APRZ01000011">
    <property type="protein sequence ID" value="ENX35340.1"/>
    <property type="molecule type" value="Genomic_DNA"/>
</dbReference>
<dbReference type="PANTHER" id="PTHR43861">
    <property type="entry name" value="TRANS-ACONITATE 2-METHYLTRANSFERASE-RELATED"/>
    <property type="match status" value="1"/>
</dbReference>
<evidence type="ECO:0000256" key="1">
    <source>
        <dbReference type="ARBA" id="ARBA00022679"/>
    </source>
</evidence>
<keyword evidence="4" id="KW-1185">Reference proteome</keyword>
<sequence length="234" mass="25943">MVSEQGFTPAMGRFMFNRLYDPVIRFTREKYWRQRMLQYLNPQAGDVIVDVGCGTGTLLNLIAKIQPHATLIGIDPDRKILDIAKEKSKKQGNTIIWQHTMGDHLQQLCHAQTVNKICSSLVLHQCPVAMKQAILQSMYELLPDGGLVVIADFGEQRTKTMRFLFNIIQLADGKQDTQPNADGIIPILLAEAGFLNVQEHEVVATLGGSISIYTAYKYSTSSGTGTTTSTSHTT</sequence>
<reference evidence="3 4" key="1">
    <citation type="submission" date="2013-02" db="EMBL/GenBank/DDBJ databases">
        <title>The Genome Sequence of Acinetobacter sp. NIPH 1859.</title>
        <authorList>
            <consortium name="The Broad Institute Genome Sequencing Platform"/>
            <consortium name="The Broad Institute Genome Sequencing Center for Infectious Disease"/>
            <person name="Cerqueira G."/>
            <person name="Feldgarden M."/>
            <person name="Courvalin P."/>
            <person name="Perichon B."/>
            <person name="Grillot-Courvalin C."/>
            <person name="Clermont D."/>
            <person name="Rocha E."/>
            <person name="Yoon E.-J."/>
            <person name="Nemec A."/>
            <person name="Walker B."/>
            <person name="Young S.K."/>
            <person name="Zeng Q."/>
            <person name="Gargeya S."/>
            <person name="Fitzgerald M."/>
            <person name="Haas B."/>
            <person name="Abouelleil A."/>
            <person name="Alvarado L."/>
            <person name="Arachchi H.M."/>
            <person name="Berlin A.M."/>
            <person name="Chapman S.B."/>
            <person name="Dewar J."/>
            <person name="Goldberg J."/>
            <person name="Griggs A."/>
            <person name="Gujja S."/>
            <person name="Hansen M."/>
            <person name="Howarth C."/>
            <person name="Imamovic A."/>
            <person name="Larimer J."/>
            <person name="McCowan C."/>
            <person name="Murphy C."/>
            <person name="Neiman D."/>
            <person name="Pearson M."/>
            <person name="Priest M."/>
            <person name="Roberts A."/>
            <person name="Saif S."/>
            <person name="Shea T."/>
            <person name="Sisk P."/>
            <person name="Sykes S."/>
            <person name="Wortman J."/>
            <person name="Nusbaum C."/>
            <person name="Birren B."/>
        </authorList>
    </citation>
    <scope>NUCLEOTIDE SEQUENCE [LARGE SCALE GENOMIC DNA]</scope>
    <source>
        <strain evidence="3 4">NIPH 1859</strain>
    </source>
</reference>
<dbReference type="SUPFAM" id="SSF53335">
    <property type="entry name" value="S-adenosyl-L-methionine-dependent methyltransferases"/>
    <property type="match status" value="1"/>
</dbReference>
<keyword evidence="1" id="KW-0808">Transferase</keyword>
<dbReference type="InterPro" id="IPR029063">
    <property type="entry name" value="SAM-dependent_MTases_sf"/>
</dbReference>
<evidence type="ECO:0000313" key="4">
    <source>
        <dbReference type="Proteomes" id="UP000013009"/>
    </source>
</evidence>
<dbReference type="Gene3D" id="3.40.50.150">
    <property type="entry name" value="Vaccinia Virus protein VP39"/>
    <property type="match status" value="1"/>
</dbReference>
<dbReference type="CDD" id="cd02440">
    <property type="entry name" value="AdoMet_MTases"/>
    <property type="match status" value="1"/>
</dbReference>
<evidence type="ECO:0000259" key="2">
    <source>
        <dbReference type="Pfam" id="PF13847"/>
    </source>
</evidence>
<dbReference type="AlphaFoldDB" id="N9R9P5"/>
<dbReference type="RefSeq" id="WP_005271086.1">
    <property type="nucleotide sequence ID" value="NZ_KB850194.1"/>
</dbReference>
<comment type="caution">
    <text evidence="3">The sequence shown here is derived from an EMBL/GenBank/DDBJ whole genome shotgun (WGS) entry which is preliminary data.</text>
</comment>
<proteinExistence type="predicted"/>
<protein>
    <recommendedName>
        <fullName evidence="2">Methyltransferase domain-containing protein</fullName>
    </recommendedName>
</protein>
<dbReference type="HOGENOM" id="CLU_037990_11_2_6"/>
<dbReference type="Pfam" id="PF13847">
    <property type="entry name" value="Methyltransf_31"/>
    <property type="match status" value="1"/>
</dbReference>
<feature type="domain" description="Methyltransferase" evidence="2">
    <location>
        <begin position="44"/>
        <end position="160"/>
    </location>
</feature>
<accession>N9R9P5</accession>
<organism evidence="3 4">
    <name type="scientific">Acinetobacter colistiniresistens</name>
    <dbReference type="NCBI Taxonomy" id="280145"/>
    <lineage>
        <taxon>Bacteria</taxon>
        <taxon>Pseudomonadati</taxon>
        <taxon>Pseudomonadota</taxon>
        <taxon>Gammaproteobacteria</taxon>
        <taxon>Moraxellales</taxon>
        <taxon>Moraxellaceae</taxon>
        <taxon>Acinetobacter</taxon>
    </lineage>
</organism>
<gene>
    <name evidence="3" type="ORF">F889_01008</name>
</gene>
<dbReference type="PANTHER" id="PTHR43861:SF3">
    <property type="entry name" value="PUTATIVE (AFU_ORTHOLOGUE AFUA_2G14390)-RELATED"/>
    <property type="match status" value="1"/>
</dbReference>
<name>N9R9P5_9GAMM</name>
<dbReference type="InterPro" id="IPR025714">
    <property type="entry name" value="Methyltranfer_dom"/>
</dbReference>
<dbReference type="Proteomes" id="UP000013009">
    <property type="component" value="Unassembled WGS sequence"/>
</dbReference>
<dbReference type="GO" id="GO:0016740">
    <property type="term" value="F:transferase activity"/>
    <property type="evidence" value="ECO:0007669"/>
    <property type="project" value="UniProtKB-KW"/>
</dbReference>